<evidence type="ECO:0000256" key="2">
    <source>
        <dbReference type="ARBA" id="ARBA00005734"/>
    </source>
</evidence>
<sequence>MLQTQEPSQSFARKGTGSVWGRRPAGTVPQRLPTDARMGLDSRCQRARSGSPDPESGPEGSPLPPPPYAGEGALELRGSLDCWACAVLVTIQNLLVGLLNLLLVGLIFGVILFPAGVLLGFGFLCHSKFLNVQAEYCTAHLHDSGSVALLVVGFALLVPLLVLALAAYCRVARRLQLGYCLIPYSKAVYKNLPVSRYHSSSCCCTQDLDSVEKVWV</sequence>
<keyword evidence="3 7" id="KW-0812">Transmembrane</keyword>
<comment type="subcellular location">
    <subcellularLocation>
        <location evidence="1">Membrane</location>
        <topology evidence="1">Multi-pass membrane protein</topology>
    </subcellularLocation>
</comment>
<comment type="similarity">
    <text evidence="2">Belongs to the TMEM88 family.</text>
</comment>
<keyword evidence="4 7" id="KW-1133">Transmembrane helix</keyword>
<evidence type="ECO:0000313" key="8">
    <source>
        <dbReference type="Proteomes" id="UP000694871"/>
    </source>
</evidence>
<accession>A0ABM1KW12</accession>
<feature type="transmembrane region" description="Helical" evidence="7">
    <location>
        <begin position="144"/>
        <end position="168"/>
    </location>
</feature>
<dbReference type="PANTHER" id="PTHR28628">
    <property type="entry name" value="TRANSMEMBRANE PROTEIN 88-RELATED"/>
    <property type="match status" value="1"/>
</dbReference>
<evidence type="ECO:0000256" key="3">
    <source>
        <dbReference type="ARBA" id="ARBA00022692"/>
    </source>
</evidence>
<name>A0ABM1KW12_GEKJA</name>
<gene>
    <name evidence="9" type="primary">TMEM88</name>
</gene>
<dbReference type="PANTHER" id="PTHR28628:SF3">
    <property type="entry name" value="TRANSMEMBRANE PROTEIN 88"/>
    <property type="match status" value="1"/>
</dbReference>
<keyword evidence="5 7" id="KW-0472">Membrane</keyword>
<dbReference type="RefSeq" id="XP_015277899.1">
    <property type="nucleotide sequence ID" value="XM_015422413.1"/>
</dbReference>
<evidence type="ECO:0000256" key="5">
    <source>
        <dbReference type="ARBA" id="ARBA00023136"/>
    </source>
</evidence>
<evidence type="ECO:0000256" key="6">
    <source>
        <dbReference type="SAM" id="MobiDB-lite"/>
    </source>
</evidence>
<dbReference type="GeneID" id="107119820"/>
<keyword evidence="8" id="KW-1185">Reference proteome</keyword>
<feature type="region of interest" description="Disordered" evidence="6">
    <location>
        <begin position="1"/>
        <end position="68"/>
    </location>
</feature>
<feature type="compositionally biased region" description="Polar residues" evidence="6">
    <location>
        <begin position="1"/>
        <end position="11"/>
    </location>
</feature>
<evidence type="ECO:0000256" key="7">
    <source>
        <dbReference type="SAM" id="Phobius"/>
    </source>
</evidence>
<evidence type="ECO:0000256" key="1">
    <source>
        <dbReference type="ARBA" id="ARBA00004141"/>
    </source>
</evidence>
<proteinExistence type="inferred from homology"/>
<reference evidence="9" key="1">
    <citation type="submission" date="2025-08" db="UniProtKB">
        <authorList>
            <consortium name="RefSeq"/>
        </authorList>
    </citation>
    <scope>IDENTIFICATION</scope>
</reference>
<feature type="transmembrane region" description="Helical" evidence="7">
    <location>
        <begin position="101"/>
        <end position="124"/>
    </location>
</feature>
<organism evidence="8 9">
    <name type="scientific">Gekko japonicus</name>
    <name type="common">Schlegel's Japanese gecko</name>
    <dbReference type="NCBI Taxonomy" id="146911"/>
    <lineage>
        <taxon>Eukaryota</taxon>
        <taxon>Metazoa</taxon>
        <taxon>Chordata</taxon>
        <taxon>Craniata</taxon>
        <taxon>Vertebrata</taxon>
        <taxon>Euteleostomi</taxon>
        <taxon>Lepidosauria</taxon>
        <taxon>Squamata</taxon>
        <taxon>Bifurcata</taxon>
        <taxon>Gekkota</taxon>
        <taxon>Gekkonidae</taxon>
        <taxon>Gekkoninae</taxon>
        <taxon>Gekko</taxon>
    </lineage>
</organism>
<evidence type="ECO:0000313" key="9">
    <source>
        <dbReference type="RefSeq" id="XP_015277899.1"/>
    </source>
</evidence>
<protein>
    <submittedName>
        <fullName evidence="9">Transmembrane protein 88</fullName>
    </submittedName>
</protein>
<dbReference type="Proteomes" id="UP000694871">
    <property type="component" value="Unplaced"/>
</dbReference>
<dbReference type="InterPro" id="IPR033355">
    <property type="entry name" value="TMEM88"/>
</dbReference>
<evidence type="ECO:0000256" key="4">
    <source>
        <dbReference type="ARBA" id="ARBA00022989"/>
    </source>
</evidence>
<feature type="compositionally biased region" description="Low complexity" evidence="6">
    <location>
        <begin position="49"/>
        <end position="60"/>
    </location>
</feature>